<dbReference type="InterPro" id="IPR011991">
    <property type="entry name" value="ArsR-like_HTH"/>
</dbReference>
<dbReference type="InterPro" id="IPR036390">
    <property type="entry name" value="WH_DNA-bd_sf"/>
</dbReference>
<evidence type="ECO:0000313" key="5">
    <source>
        <dbReference type="EMBL" id="TXK52154.1"/>
    </source>
</evidence>
<keyword evidence="1" id="KW-0805">Transcription regulation</keyword>
<evidence type="ECO:0000259" key="4">
    <source>
        <dbReference type="PROSITE" id="PS50987"/>
    </source>
</evidence>
<dbReference type="PANTHER" id="PTHR33154:SF33">
    <property type="entry name" value="TRANSCRIPTIONAL REPRESSOR SDPR"/>
    <property type="match status" value="1"/>
</dbReference>
<comment type="caution">
    <text evidence="5">The sequence shown here is derived from an EMBL/GenBank/DDBJ whole genome shotgun (WGS) entry which is preliminary data.</text>
</comment>
<dbReference type="InterPro" id="IPR036388">
    <property type="entry name" value="WH-like_DNA-bd_sf"/>
</dbReference>
<dbReference type="PANTHER" id="PTHR33154">
    <property type="entry name" value="TRANSCRIPTIONAL REGULATOR, ARSR FAMILY"/>
    <property type="match status" value="1"/>
</dbReference>
<dbReference type="Pfam" id="PF01022">
    <property type="entry name" value="HTH_5"/>
    <property type="match status" value="1"/>
</dbReference>
<dbReference type="GO" id="GO:0003677">
    <property type="term" value="F:DNA binding"/>
    <property type="evidence" value="ECO:0007669"/>
    <property type="project" value="UniProtKB-KW"/>
</dbReference>
<evidence type="ECO:0000256" key="2">
    <source>
        <dbReference type="ARBA" id="ARBA00023125"/>
    </source>
</evidence>
<keyword evidence="6" id="KW-1185">Reference proteome</keyword>
<dbReference type="Proteomes" id="UP000321926">
    <property type="component" value="Unassembled WGS sequence"/>
</dbReference>
<keyword evidence="2" id="KW-0238">DNA-binding</keyword>
<sequence>MTHDTKRLTRIMKALANENRLELYLQIRRQEAVAVAVPTGCECFVSDIAAKMKIGAPTISHHIKELESAELITVQKVGKQITAAINEETLRYLQTIFKV</sequence>
<dbReference type="Gene3D" id="1.10.10.10">
    <property type="entry name" value="Winged helix-like DNA-binding domain superfamily/Winged helix DNA-binding domain"/>
    <property type="match status" value="1"/>
</dbReference>
<name>A0A5C8KER3_9BACT</name>
<dbReference type="OrthoDB" id="9794330at2"/>
<dbReference type="SUPFAM" id="SSF46785">
    <property type="entry name" value="Winged helix' DNA-binding domain"/>
    <property type="match status" value="1"/>
</dbReference>
<dbReference type="GO" id="GO:0003700">
    <property type="term" value="F:DNA-binding transcription factor activity"/>
    <property type="evidence" value="ECO:0007669"/>
    <property type="project" value="InterPro"/>
</dbReference>
<evidence type="ECO:0000313" key="6">
    <source>
        <dbReference type="Proteomes" id="UP000321926"/>
    </source>
</evidence>
<accession>A0A5C8KER3</accession>
<dbReference type="SMART" id="SM00418">
    <property type="entry name" value="HTH_ARSR"/>
    <property type="match status" value="1"/>
</dbReference>
<feature type="domain" description="HTH arsR-type" evidence="4">
    <location>
        <begin position="1"/>
        <end position="99"/>
    </location>
</feature>
<evidence type="ECO:0000256" key="3">
    <source>
        <dbReference type="ARBA" id="ARBA00023163"/>
    </source>
</evidence>
<evidence type="ECO:0000256" key="1">
    <source>
        <dbReference type="ARBA" id="ARBA00023015"/>
    </source>
</evidence>
<gene>
    <name evidence="5" type="ORF">FVR03_01665</name>
</gene>
<dbReference type="InterPro" id="IPR001845">
    <property type="entry name" value="HTH_ArsR_DNA-bd_dom"/>
</dbReference>
<keyword evidence="3" id="KW-0804">Transcription</keyword>
<dbReference type="RefSeq" id="WP_147920024.1">
    <property type="nucleotide sequence ID" value="NZ_VRTY01000004.1"/>
</dbReference>
<dbReference type="CDD" id="cd00090">
    <property type="entry name" value="HTH_ARSR"/>
    <property type="match status" value="1"/>
</dbReference>
<dbReference type="PROSITE" id="PS50987">
    <property type="entry name" value="HTH_ARSR_2"/>
    <property type="match status" value="1"/>
</dbReference>
<proteinExistence type="predicted"/>
<dbReference type="InterPro" id="IPR051081">
    <property type="entry name" value="HTH_MetalResp_TranReg"/>
</dbReference>
<dbReference type="AlphaFoldDB" id="A0A5C8KER3"/>
<protein>
    <submittedName>
        <fullName evidence="5">Winged helix-turn-helix transcriptional regulator</fullName>
    </submittedName>
</protein>
<organism evidence="5 6">
    <name type="scientific">Pontibacter qinzhouensis</name>
    <dbReference type="NCBI Taxonomy" id="2603253"/>
    <lineage>
        <taxon>Bacteria</taxon>
        <taxon>Pseudomonadati</taxon>
        <taxon>Bacteroidota</taxon>
        <taxon>Cytophagia</taxon>
        <taxon>Cytophagales</taxon>
        <taxon>Hymenobacteraceae</taxon>
        <taxon>Pontibacter</taxon>
    </lineage>
</organism>
<dbReference type="EMBL" id="VRTY01000004">
    <property type="protein sequence ID" value="TXK52154.1"/>
    <property type="molecule type" value="Genomic_DNA"/>
</dbReference>
<reference evidence="5 6" key="1">
    <citation type="submission" date="2019-08" db="EMBL/GenBank/DDBJ databases">
        <authorList>
            <person name="Shi S."/>
        </authorList>
    </citation>
    <scope>NUCLEOTIDE SEQUENCE [LARGE SCALE GENOMIC DNA]</scope>
    <source>
        <strain evidence="5 6">GY10130</strain>
    </source>
</reference>